<comment type="caution">
    <text evidence="2">The sequence shown here is derived from an EMBL/GenBank/DDBJ whole genome shotgun (WGS) entry which is preliminary data.</text>
</comment>
<accession>A0ABT7E691</accession>
<protein>
    <submittedName>
        <fullName evidence="2">DUF4397 domain-containing protein</fullName>
    </submittedName>
</protein>
<proteinExistence type="predicted"/>
<name>A0ABT7E691_9FIRM</name>
<sequence length="190" mass="20808">MNFVLAKDLKAVQISSYVTGTGGTYSIQVYLANTKQNPILEVNDVEIIGGQLMTLAVTGDLNNLKLVPIIDNVEQESKPNKSVVRFYNLTPDSLIFLMASEGYKLARKVDSNSGNKYTEILTGTYQVGVLPSEGIGQILNTDIKMSADKIYTLYCVGTSNQELKKLGLGYNFQIIQVVDGNTIIKKCALE</sequence>
<gene>
    <name evidence="2" type="ORF">QOZ84_02700</name>
</gene>
<dbReference type="EMBL" id="JASKYM010000001">
    <property type="protein sequence ID" value="MDK2562445.1"/>
    <property type="molecule type" value="Genomic_DNA"/>
</dbReference>
<dbReference type="Proteomes" id="UP001301012">
    <property type="component" value="Unassembled WGS sequence"/>
</dbReference>
<feature type="domain" description="DUF4397" evidence="1">
    <location>
        <begin position="5"/>
        <end position="92"/>
    </location>
</feature>
<organism evidence="2 3">
    <name type="scientific">Romboutsia sedimentorum</name>
    <dbReference type="NCBI Taxonomy" id="1368474"/>
    <lineage>
        <taxon>Bacteria</taxon>
        <taxon>Bacillati</taxon>
        <taxon>Bacillota</taxon>
        <taxon>Clostridia</taxon>
        <taxon>Peptostreptococcales</taxon>
        <taxon>Peptostreptococcaceae</taxon>
        <taxon>Romboutsia</taxon>
    </lineage>
</organism>
<dbReference type="RefSeq" id="WP_284131424.1">
    <property type="nucleotide sequence ID" value="NZ_JASKYM010000001.1"/>
</dbReference>
<dbReference type="InterPro" id="IPR025510">
    <property type="entry name" value="DUF4397"/>
</dbReference>
<keyword evidence="3" id="KW-1185">Reference proteome</keyword>
<evidence type="ECO:0000259" key="1">
    <source>
        <dbReference type="Pfam" id="PF14344"/>
    </source>
</evidence>
<dbReference type="Pfam" id="PF14344">
    <property type="entry name" value="DUF4397"/>
    <property type="match status" value="1"/>
</dbReference>
<evidence type="ECO:0000313" key="2">
    <source>
        <dbReference type="EMBL" id="MDK2562445.1"/>
    </source>
</evidence>
<evidence type="ECO:0000313" key="3">
    <source>
        <dbReference type="Proteomes" id="UP001301012"/>
    </source>
</evidence>
<reference evidence="2 3" key="1">
    <citation type="submission" date="2023-05" db="EMBL/GenBank/DDBJ databases">
        <title>Rombocin, a short stable natural nisin variant, displays selective antimicrobial activity against Listeria monocytogenes and employs dual mode of action to kill target bacterial strains.</title>
        <authorList>
            <person name="Wambui J."/>
            <person name="Stephan R."/>
            <person name="Kuipers O.P."/>
        </authorList>
    </citation>
    <scope>NUCLEOTIDE SEQUENCE [LARGE SCALE GENOMIC DNA]</scope>
    <source>
        <strain evidence="2 3">RC002</strain>
    </source>
</reference>